<sequence length="118" mass="14158">MTLRYEFIAHRGCLWRKCKMDSGLLKNGKLKNDQLQASSQRGAAKSKGRPDCQPKRKEDVKKRRLGKRILTMGSCYVTKKRIRRHLRIHILFICRQHRKYYDVSQCEVDYRIQPRDHQ</sequence>
<evidence type="ECO:0000313" key="3">
    <source>
        <dbReference type="Proteomes" id="UP000030753"/>
    </source>
</evidence>
<name>W9ISN3_FUSOX</name>
<dbReference type="AlphaFoldDB" id="W9ISN3"/>
<evidence type="ECO:0000256" key="1">
    <source>
        <dbReference type="SAM" id="MobiDB-lite"/>
    </source>
</evidence>
<proteinExistence type="predicted"/>
<reference evidence="2 3" key="1">
    <citation type="submission" date="2011-06" db="EMBL/GenBank/DDBJ databases">
        <title>The Genome Sequence of Fusarium oxysporum FOSC 3-a.</title>
        <authorList>
            <consortium name="The Broad Institute Genome Sequencing Platform"/>
            <person name="Ma L.-J."/>
            <person name="Gale L.R."/>
            <person name="Schwartz D.C."/>
            <person name="Zhou S."/>
            <person name="Corby-Kistler H."/>
            <person name="Young S.K."/>
            <person name="Zeng Q."/>
            <person name="Gargeya S."/>
            <person name="Fitzgerald M."/>
            <person name="Haas B."/>
            <person name="Abouelleil A."/>
            <person name="Alvarado L."/>
            <person name="Arachchi H.M."/>
            <person name="Berlin A."/>
            <person name="Brown A."/>
            <person name="Chapman S.B."/>
            <person name="Chen Z."/>
            <person name="Dunbar C."/>
            <person name="Freedman E."/>
            <person name="Gearin G."/>
            <person name="Gellesch M."/>
            <person name="Goldberg J."/>
            <person name="Griggs A."/>
            <person name="Gujja S."/>
            <person name="Heiman D."/>
            <person name="Howarth C."/>
            <person name="Larson L."/>
            <person name="Lui A."/>
            <person name="MacDonald P.J.P."/>
            <person name="Mehta T."/>
            <person name="Montmayeur A."/>
            <person name="Murphy C."/>
            <person name="Neiman D."/>
            <person name="Pearson M."/>
            <person name="Priest M."/>
            <person name="Roberts A."/>
            <person name="Saif S."/>
            <person name="Shea T."/>
            <person name="Shenoy N."/>
            <person name="Sisk P."/>
            <person name="Stolte C."/>
            <person name="Sykes S."/>
            <person name="Wortman J."/>
            <person name="Nusbaum C."/>
            <person name="Birren B."/>
        </authorList>
    </citation>
    <scope>NUCLEOTIDE SEQUENCE [LARGE SCALE GENOMIC DNA]</scope>
    <source>
        <strain evidence="3">FOSC 3-a</strain>
    </source>
</reference>
<dbReference type="Proteomes" id="UP000030753">
    <property type="component" value="Unassembled WGS sequence"/>
</dbReference>
<feature type="compositionally biased region" description="Basic and acidic residues" evidence="1">
    <location>
        <begin position="48"/>
        <end position="60"/>
    </location>
</feature>
<protein>
    <submittedName>
        <fullName evidence="2">Uncharacterized protein</fullName>
    </submittedName>
</protein>
<organism evidence="2 3">
    <name type="scientific">Fusarium oxysporum NRRL 32931</name>
    <dbReference type="NCBI Taxonomy" id="660029"/>
    <lineage>
        <taxon>Eukaryota</taxon>
        <taxon>Fungi</taxon>
        <taxon>Dikarya</taxon>
        <taxon>Ascomycota</taxon>
        <taxon>Pezizomycotina</taxon>
        <taxon>Sordariomycetes</taxon>
        <taxon>Hypocreomycetidae</taxon>
        <taxon>Hypocreales</taxon>
        <taxon>Nectriaceae</taxon>
        <taxon>Fusarium</taxon>
        <taxon>Fusarium oxysporum species complex</taxon>
    </lineage>
</organism>
<accession>W9ISN3</accession>
<feature type="region of interest" description="Disordered" evidence="1">
    <location>
        <begin position="31"/>
        <end position="60"/>
    </location>
</feature>
<gene>
    <name evidence="2" type="ORF">FOYG_02479</name>
</gene>
<evidence type="ECO:0000313" key="2">
    <source>
        <dbReference type="EMBL" id="EWY97692.1"/>
    </source>
</evidence>
<dbReference type="HOGENOM" id="CLU_2073243_0_0_1"/>
<dbReference type="EMBL" id="JH717840">
    <property type="protein sequence ID" value="EWY97692.1"/>
    <property type="molecule type" value="Genomic_DNA"/>
</dbReference>